<accession>A0A3R8PYN6</accession>
<dbReference type="EMBL" id="QUSX01000002">
    <property type="protein sequence ID" value="RRQ48651.1"/>
    <property type="molecule type" value="Genomic_DNA"/>
</dbReference>
<dbReference type="AlphaFoldDB" id="A0A3R8PYN6"/>
<dbReference type="InterPro" id="IPR013783">
    <property type="entry name" value="Ig-like_fold"/>
</dbReference>
<protein>
    <submittedName>
        <fullName evidence="1">Uncharacterized protein</fullName>
    </submittedName>
</protein>
<keyword evidence="2" id="KW-1185">Reference proteome</keyword>
<dbReference type="Proteomes" id="UP000286990">
    <property type="component" value="Unassembled WGS sequence"/>
</dbReference>
<sequence length="257" mass="28639">MGIKRKTRNEKVMNYKNRIHLKSIYLKLLLAFGFFILTNCSTDDSRERISVSYAFDTYETVFWSIGQTTAPEVNWQGEVGTFLLKDPVEGLAIDNSTGIISWDKSLGIGSHPISVIAMNPRGSAEVALTIESTLAPSSWRGGQNNNPEESNMILIAANRQLEFFEDGSLQIEILGQEGSEGVGVWSIEDDSIEIHLCTYCPNENPFDIPQSDEHTFYTGKIRTFGTDGASISGKWYIIRFNPDSTTLRGQFVFSVGD</sequence>
<comment type="caution">
    <text evidence="1">The sequence shown here is derived from an EMBL/GenBank/DDBJ whole genome shotgun (WGS) entry which is preliminary data.</text>
</comment>
<evidence type="ECO:0000313" key="2">
    <source>
        <dbReference type="Proteomes" id="UP000286990"/>
    </source>
</evidence>
<organism evidence="1 2">
    <name type="scientific">Maribacter algicola</name>
    <dbReference type="NCBI Taxonomy" id="2498892"/>
    <lineage>
        <taxon>Bacteria</taxon>
        <taxon>Pseudomonadati</taxon>
        <taxon>Bacteroidota</taxon>
        <taxon>Flavobacteriia</taxon>
        <taxon>Flavobacteriales</taxon>
        <taxon>Flavobacteriaceae</taxon>
        <taxon>Maribacter</taxon>
    </lineage>
</organism>
<reference evidence="2" key="1">
    <citation type="submission" date="2018-12" db="EMBL/GenBank/DDBJ databases">
        <title>Maribacter lutimaris sp. nov., isolated from marine sediment.</title>
        <authorList>
            <person name="Kim K.K."/>
        </authorList>
    </citation>
    <scope>NUCLEOTIDE SEQUENCE [LARGE SCALE GENOMIC DNA]</scope>
    <source>
        <strain evidence="2">PoM-212</strain>
    </source>
</reference>
<dbReference type="Gene3D" id="2.60.40.10">
    <property type="entry name" value="Immunoglobulins"/>
    <property type="match status" value="1"/>
</dbReference>
<evidence type="ECO:0000313" key="1">
    <source>
        <dbReference type="EMBL" id="RRQ48651.1"/>
    </source>
</evidence>
<name>A0A3R8PYN6_9FLAO</name>
<gene>
    <name evidence="1" type="ORF">DZC72_13270</name>
</gene>
<proteinExistence type="predicted"/>